<evidence type="ECO:0000256" key="1">
    <source>
        <dbReference type="ARBA" id="ARBA00022670"/>
    </source>
</evidence>
<dbReference type="RefSeq" id="WP_213349949.1">
    <property type="nucleotide sequence ID" value="NZ_JAEDAM010000101.1"/>
</dbReference>
<evidence type="ECO:0000256" key="5">
    <source>
        <dbReference type="ARBA" id="ARBA00023049"/>
    </source>
</evidence>
<evidence type="ECO:0000256" key="2">
    <source>
        <dbReference type="ARBA" id="ARBA00022723"/>
    </source>
</evidence>
<keyword evidence="3 6" id="KW-0378">Hydrolase</keyword>
<dbReference type="Pfam" id="PF01432">
    <property type="entry name" value="Peptidase_M3"/>
    <property type="match status" value="1"/>
</dbReference>
<gene>
    <name evidence="8" type="ORF">VAMP_31433n211</name>
</gene>
<dbReference type="Gene3D" id="1.20.140.70">
    <property type="entry name" value="Oligopeptidase f, N-terminal domain"/>
    <property type="match status" value="1"/>
</dbReference>
<name>A0ABS5QMU1_9BACT</name>
<dbReference type="InterPro" id="IPR042088">
    <property type="entry name" value="OligoPept_F_C"/>
</dbReference>
<keyword evidence="9" id="KW-1185">Reference proteome</keyword>
<evidence type="ECO:0000313" key="8">
    <source>
        <dbReference type="EMBL" id="MBS8122520.1"/>
    </source>
</evidence>
<comment type="similarity">
    <text evidence="6">Belongs to the peptidase M3 family.</text>
</comment>
<evidence type="ECO:0000256" key="3">
    <source>
        <dbReference type="ARBA" id="ARBA00022801"/>
    </source>
</evidence>
<proteinExistence type="inferred from homology"/>
<evidence type="ECO:0000313" key="9">
    <source>
        <dbReference type="Proteomes" id="UP000680365"/>
    </source>
</evidence>
<dbReference type="InterPro" id="IPR001567">
    <property type="entry name" value="Pept_M3A_M3B_dom"/>
</dbReference>
<dbReference type="PANTHER" id="PTHR11804:SF5">
    <property type="entry name" value="OLIGOENDOPEPTIDASE F"/>
    <property type="match status" value="1"/>
</dbReference>
<dbReference type="Proteomes" id="UP000680365">
    <property type="component" value="Unassembled WGS sequence"/>
</dbReference>
<comment type="caution">
    <text evidence="8">The sequence shown here is derived from an EMBL/GenBank/DDBJ whole genome shotgun (WGS) entry which is preliminary data.</text>
</comment>
<accession>A0ABS5QMU1</accession>
<organism evidence="8 9">
    <name type="scientific">Candidatus Vampirococcus lugosii</name>
    <dbReference type="NCBI Taxonomy" id="2789015"/>
    <lineage>
        <taxon>Bacteria</taxon>
        <taxon>Candidatus Absconditibacteriota</taxon>
        <taxon>Vampirococcus</taxon>
    </lineage>
</organism>
<protein>
    <submittedName>
        <fullName evidence="8">Peptidase M3</fullName>
    </submittedName>
</protein>
<comment type="cofactor">
    <cofactor evidence="6">
        <name>Zn(2+)</name>
        <dbReference type="ChEBI" id="CHEBI:29105"/>
    </cofactor>
    <text evidence="6">Binds 1 zinc ion.</text>
</comment>
<dbReference type="EMBL" id="JAEDAM010000101">
    <property type="protein sequence ID" value="MBS8122520.1"/>
    <property type="molecule type" value="Genomic_DNA"/>
</dbReference>
<evidence type="ECO:0000256" key="4">
    <source>
        <dbReference type="ARBA" id="ARBA00022833"/>
    </source>
</evidence>
<dbReference type="InterPro" id="IPR045090">
    <property type="entry name" value="Pept_M3A_M3B"/>
</dbReference>
<keyword evidence="5 6" id="KW-0482">Metalloprotease</keyword>
<evidence type="ECO:0000256" key="6">
    <source>
        <dbReference type="RuleBase" id="RU003435"/>
    </source>
</evidence>
<dbReference type="PANTHER" id="PTHR11804">
    <property type="entry name" value="PROTEASE M3 THIMET OLIGOPEPTIDASE-RELATED"/>
    <property type="match status" value="1"/>
</dbReference>
<dbReference type="SUPFAM" id="SSF55486">
    <property type="entry name" value="Metalloproteases ('zincins'), catalytic domain"/>
    <property type="match status" value="1"/>
</dbReference>
<feature type="domain" description="Peptidase M3A/M3B catalytic" evidence="7">
    <location>
        <begin position="200"/>
        <end position="576"/>
    </location>
</feature>
<keyword evidence="4 6" id="KW-0862">Zinc</keyword>
<evidence type="ECO:0000259" key="7">
    <source>
        <dbReference type="Pfam" id="PF01432"/>
    </source>
</evidence>
<keyword evidence="1 6" id="KW-0645">Protease</keyword>
<sequence length="593" mass="69158">MQKIQTKWDLEQYYKDINDPKINNDMQEVENMVRNFISKFKGNISKLDFQGFLEMFDLDDKISYLAVNIGRYLHFLSALDTQNQDVLKKNQEFDDFVTNLSNDLIFVDQEIKEIGYEKMIEFSKKEELQNYKNWFLQKANSVKYLLDEKTEFALNLKSNANSNVLSNLHEELTGSFSFILNIDGEEKELTEDQVRNLRLSANPETRKKAFDAIREKYLDNKIQISLGNVYASVVKDWIVDVKIRGFDGVMGPRNNSEEISNEIVQKLLEQITNSFLLYQRYNKIKAKLLGQQKLMYYDVFAPVSDEDKKIEFEEGIGLLLDCMKNFDQEFAQFTKDLFVNGQVDVFPQKGKRGGAFASYDKDHKSFVFLNYSDTLDNVSTIAHEFGHAIHGYFSQSQPRKVYDTGLCLAETASIFNELIFADYIKLTLNDNEKVSFLAKQIENSFATIFRQIQYVNFEKKVHESFYEGNNLTYKDFNKIWRECQIELSGETVEYDVPAEQETTWSAIPHIFASPFYCYSYSFGNILSFALYKQYQNEGKSFIPKYKNILRAGGSLTPYELLQTIDIDISQDKFYKDGLKVIQDMIDELEKLIK</sequence>
<reference evidence="8 9" key="1">
    <citation type="journal article" date="2021" name="Nat. Commun.">
        <title>Reductive evolution and unique predatory mode in the CPR bacterium Vampirococcus lugosii.</title>
        <authorList>
            <person name="Moreira D."/>
            <person name="Zivanovic Y."/>
            <person name="Lopez-Archilla A.I."/>
            <person name="Iniesto M."/>
            <person name="Lopez-Garcia P."/>
        </authorList>
    </citation>
    <scope>NUCLEOTIDE SEQUENCE [LARGE SCALE GENOMIC DNA]</scope>
    <source>
        <strain evidence="8">Chiprana</strain>
    </source>
</reference>
<dbReference type="Gene3D" id="1.10.1370.20">
    <property type="entry name" value="Oligoendopeptidase f, C-terminal domain"/>
    <property type="match status" value="1"/>
</dbReference>
<keyword evidence="2 6" id="KW-0479">Metal-binding</keyword>